<dbReference type="EMBL" id="JAACFV010000630">
    <property type="protein sequence ID" value="KAF7502014.1"/>
    <property type="molecule type" value="Genomic_DNA"/>
</dbReference>
<dbReference type="Proteomes" id="UP000606974">
    <property type="component" value="Unassembled WGS sequence"/>
</dbReference>
<accession>A0A8H7DWJ3</accession>
<keyword evidence="2" id="KW-1185">Reference proteome</keyword>
<gene>
    <name evidence="1" type="ORF">GJ744_010126</name>
</gene>
<dbReference type="AlphaFoldDB" id="A0A8H7DWJ3"/>
<protein>
    <submittedName>
        <fullName evidence="1">Uncharacterized protein</fullName>
    </submittedName>
</protein>
<proteinExistence type="predicted"/>
<evidence type="ECO:0000313" key="1">
    <source>
        <dbReference type="EMBL" id="KAF7502014.1"/>
    </source>
</evidence>
<dbReference type="OrthoDB" id="4455544at2759"/>
<sequence length="202" mass="22614">MAFSPLTVSIASRFLSGSAQPLIQGSSNVADAPRIPWGKVGPAEACLHQALLDMYWGGVKRELAHVLLTLKKWQQPEYAKTVLPDEEDDFIHGYDTFLDQVSEASQGFAHRYNEKLDDKKKGPPPNYEKALRDRSRDFLADYKSSSLKADIRAGLTGGTAISILRRRARILLQAGGFLDINKAIEYREPEELLSFWKRPAVP</sequence>
<name>A0A8H7DWJ3_9EURO</name>
<evidence type="ECO:0000313" key="2">
    <source>
        <dbReference type="Proteomes" id="UP000606974"/>
    </source>
</evidence>
<reference evidence="1" key="1">
    <citation type="submission" date="2020-02" db="EMBL/GenBank/DDBJ databases">
        <authorList>
            <person name="Palmer J.M."/>
        </authorList>
    </citation>
    <scope>NUCLEOTIDE SEQUENCE</scope>
    <source>
        <strain evidence="1">EPUS1.4</strain>
        <tissue evidence="1">Thallus</tissue>
    </source>
</reference>
<organism evidence="1 2">
    <name type="scientific">Endocarpon pusillum</name>
    <dbReference type="NCBI Taxonomy" id="364733"/>
    <lineage>
        <taxon>Eukaryota</taxon>
        <taxon>Fungi</taxon>
        <taxon>Dikarya</taxon>
        <taxon>Ascomycota</taxon>
        <taxon>Pezizomycotina</taxon>
        <taxon>Eurotiomycetes</taxon>
        <taxon>Chaetothyriomycetidae</taxon>
        <taxon>Verrucariales</taxon>
        <taxon>Verrucariaceae</taxon>
        <taxon>Endocarpon</taxon>
    </lineage>
</organism>
<comment type="caution">
    <text evidence="1">The sequence shown here is derived from an EMBL/GenBank/DDBJ whole genome shotgun (WGS) entry which is preliminary data.</text>
</comment>